<accession>A0A8J3T900</accession>
<keyword evidence="2" id="KW-0812">Transmembrane</keyword>
<protein>
    <submittedName>
        <fullName evidence="3">Uncharacterized protein</fullName>
    </submittedName>
</protein>
<sequence length="212" mass="21718">MKPWETMRREVLGAWRSIRYDLDRRPGADGEPDAAAHRDRPGDGASLDLRPRPVTTADEDWYSEPLPERVSIWAPLKDPRRVLATGAVASVIAASATGTFFAVTGGLGILLADANAGVPVPERAPATATQAGASSPASRQHRAAPPARPQAAVASRPSATPAARPAGPAEPVPSVVVTTSPPSRSPVPEATPSASTSHSASPSAAPSASPTP</sequence>
<dbReference type="AlphaFoldDB" id="A0A8J3T900"/>
<evidence type="ECO:0000256" key="2">
    <source>
        <dbReference type="SAM" id="Phobius"/>
    </source>
</evidence>
<organism evidence="3 4">
    <name type="scientific">Planosporangium mesophilum</name>
    <dbReference type="NCBI Taxonomy" id="689768"/>
    <lineage>
        <taxon>Bacteria</taxon>
        <taxon>Bacillati</taxon>
        <taxon>Actinomycetota</taxon>
        <taxon>Actinomycetes</taxon>
        <taxon>Micromonosporales</taxon>
        <taxon>Micromonosporaceae</taxon>
        <taxon>Planosporangium</taxon>
    </lineage>
</organism>
<feature type="compositionally biased region" description="Basic and acidic residues" evidence="1">
    <location>
        <begin position="23"/>
        <end position="42"/>
    </location>
</feature>
<keyword evidence="4" id="KW-1185">Reference proteome</keyword>
<feature type="compositionally biased region" description="Low complexity" evidence="1">
    <location>
        <begin position="133"/>
        <end position="212"/>
    </location>
</feature>
<dbReference type="Proteomes" id="UP000599074">
    <property type="component" value="Unassembled WGS sequence"/>
</dbReference>
<name>A0A8J3T900_9ACTN</name>
<feature type="region of interest" description="Disordered" evidence="1">
    <location>
        <begin position="23"/>
        <end position="60"/>
    </location>
</feature>
<dbReference type="RefSeq" id="WP_168114967.1">
    <property type="nucleotide sequence ID" value="NZ_BOON01000015.1"/>
</dbReference>
<proteinExistence type="predicted"/>
<comment type="caution">
    <text evidence="3">The sequence shown here is derived from an EMBL/GenBank/DDBJ whole genome shotgun (WGS) entry which is preliminary data.</text>
</comment>
<keyword evidence="2" id="KW-1133">Transmembrane helix</keyword>
<evidence type="ECO:0000313" key="4">
    <source>
        <dbReference type="Proteomes" id="UP000599074"/>
    </source>
</evidence>
<evidence type="ECO:0000256" key="1">
    <source>
        <dbReference type="SAM" id="MobiDB-lite"/>
    </source>
</evidence>
<evidence type="ECO:0000313" key="3">
    <source>
        <dbReference type="EMBL" id="GII22028.1"/>
    </source>
</evidence>
<dbReference type="EMBL" id="BOON01000015">
    <property type="protein sequence ID" value="GII22028.1"/>
    <property type="molecule type" value="Genomic_DNA"/>
</dbReference>
<feature type="region of interest" description="Disordered" evidence="1">
    <location>
        <begin position="122"/>
        <end position="212"/>
    </location>
</feature>
<reference evidence="3" key="1">
    <citation type="submission" date="2021-01" db="EMBL/GenBank/DDBJ databases">
        <title>Whole genome shotgun sequence of Planosporangium mesophilum NBRC 109066.</title>
        <authorList>
            <person name="Komaki H."/>
            <person name="Tamura T."/>
        </authorList>
    </citation>
    <scope>NUCLEOTIDE SEQUENCE</scope>
    <source>
        <strain evidence="3">NBRC 109066</strain>
    </source>
</reference>
<gene>
    <name evidence="3" type="ORF">Pme01_16250</name>
</gene>
<keyword evidence="2" id="KW-0472">Membrane</keyword>
<feature type="transmembrane region" description="Helical" evidence="2">
    <location>
        <begin position="82"/>
        <end position="111"/>
    </location>
</feature>